<accession>K1VK72</accession>
<comment type="similarity">
    <text evidence="1 10">Belongs to the SHE9 family.</text>
</comment>
<protein>
    <recommendedName>
        <fullName evidence="10">Sensitive to high expression protein 9, mitochondrial</fullName>
    </recommendedName>
</protein>
<evidence type="ECO:0000256" key="1">
    <source>
        <dbReference type="ARBA" id="ARBA00007472"/>
    </source>
</evidence>
<dbReference type="Pfam" id="PF05546">
    <property type="entry name" value="She9_MDM33"/>
    <property type="match status" value="1"/>
</dbReference>
<evidence type="ECO:0000256" key="7">
    <source>
        <dbReference type="ARBA" id="ARBA00023128"/>
    </source>
</evidence>
<keyword evidence="6 11" id="KW-0175">Coiled coil</keyword>
<keyword evidence="8 10" id="KW-0472">Membrane</keyword>
<evidence type="ECO:0000256" key="8">
    <source>
        <dbReference type="ARBA" id="ARBA00023136"/>
    </source>
</evidence>
<evidence type="ECO:0000256" key="5">
    <source>
        <dbReference type="ARBA" id="ARBA00022989"/>
    </source>
</evidence>
<evidence type="ECO:0000256" key="6">
    <source>
        <dbReference type="ARBA" id="ARBA00023054"/>
    </source>
</evidence>
<evidence type="ECO:0000256" key="11">
    <source>
        <dbReference type="SAM" id="Coils"/>
    </source>
</evidence>
<feature type="transmembrane region" description="Helical" evidence="10">
    <location>
        <begin position="499"/>
        <end position="524"/>
    </location>
</feature>
<reference evidence="13 14" key="1">
    <citation type="journal article" date="2012" name="Eukaryot. Cell">
        <title>Genome sequence of the Trichosporon asahii environmental strain CBS 8904.</title>
        <authorList>
            <person name="Yang R.Y."/>
            <person name="Li H.T."/>
            <person name="Zhu H."/>
            <person name="Zhou G.P."/>
            <person name="Wang M."/>
            <person name="Wang L."/>
        </authorList>
    </citation>
    <scope>NUCLEOTIDE SEQUENCE [LARGE SCALE GENOMIC DNA]</scope>
    <source>
        <strain evidence="13 14">CBS 8904</strain>
    </source>
</reference>
<keyword evidence="4 10" id="KW-0809">Transit peptide</keyword>
<keyword evidence="3 10" id="KW-0999">Mitochondrion inner membrane</keyword>
<comment type="subunit">
    <text evidence="10">Homooligomer.</text>
</comment>
<comment type="subcellular location">
    <subcellularLocation>
        <location evidence="10">Mitochondrion inner membrane</location>
        <topology evidence="10">Multi-pass membrane protein</topology>
    </subcellularLocation>
</comment>
<dbReference type="InParanoid" id="K1VK72"/>
<keyword evidence="7 10" id="KW-0496">Mitochondrion</keyword>
<evidence type="ECO:0000256" key="4">
    <source>
        <dbReference type="ARBA" id="ARBA00022946"/>
    </source>
</evidence>
<comment type="caution">
    <text evidence="13">The sequence shown here is derived from an EMBL/GenBank/DDBJ whole genome shotgun (WGS) entry which is preliminary data.</text>
</comment>
<dbReference type="eggNOG" id="ENOG502QQ1E">
    <property type="taxonomic scope" value="Eukaryota"/>
</dbReference>
<dbReference type="HOGENOM" id="CLU_517948_0_0_1"/>
<evidence type="ECO:0000313" key="14">
    <source>
        <dbReference type="Proteomes" id="UP000006757"/>
    </source>
</evidence>
<evidence type="ECO:0000256" key="3">
    <source>
        <dbReference type="ARBA" id="ARBA00022792"/>
    </source>
</evidence>
<feature type="coiled-coil region" evidence="11">
    <location>
        <begin position="107"/>
        <end position="141"/>
    </location>
</feature>
<organism evidence="13 14">
    <name type="scientific">Trichosporon asahii var. asahii (strain CBS 8904)</name>
    <name type="common">Yeast</name>
    <dbReference type="NCBI Taxonomy" id="1220162"/>
    <lineage>
        <taxon>Eukaryota</taxon>
        <taxon>Fungi</taxon>
        <taxon>Dikarya</taxon>
        <taxon>Basidiomycota</taxon>
        <taxon>Agaricomycotina</taxon>
        <taxon>Tremellomycetes</taxon>
        <taxon>Trichosporonales</taxon>
        <taxon>Trichosporonaceae</taxon>
        <taxon>Trichosporon</taxon>
    </lineage>
</organism>
<gene>
    <name evidence="13" type="ORF">A1Q2_01142</name>
</gene>
<dbReference type="PANTHER" id="PTHR31961">
    <property type="entry name" value="SENSITIVE TO HIGH EXPRESSION PROTEIN 9, MITOCHONDRIAL"/>
    <property type="match status" value="1"/>
</dbReference>
<dbReference type="Proteomes" id="UP000006757">
    <property type="component" value="Unassembled WGS sequence"/>
</dbReference>
<keyword evidence="14" id="KW-1185">Reference proteome</keyword>
<keyword evidence="2 10" id="KW-0812">Transmembrane</keyword>
<feature type="coiled-coil region" evidence="11">
    <location>
        <begin position="195"/>
        <end position="222"/>
    </location>
</feature>
<evidence type="ECO:0000313" key="13">
    <source>
        <dbReference type="EMBL" id="EKD04570.1"/>
    </source>
</evidence>
<keyword evidence="5 10" id="KW-1133">Transmembrane helix</keyword>
<dbReference type="OrthoDB" id="5595506at2759"/>
<feature type="transmembrane region" description="Helical" evidence="10">
    <location>
        <begin position="371"/>
        <end position="391"/>
    </location>
</feature>
<feature type="compositionally biased region" description="Polar residues" evidence="12">
    <location>
        <begin position="86"/>
        <end position="95"/>
    </location>
</feature>
<dbReference type="GO" id="GO:0007007">
    <property type="term" value="P:inner mitochondrial membrane organization"/>
    <property type="evidence" value="ECO:0007669"/>
    <property type="project" value="TreeGrafter"/>
</dbReference>
<sequence length="526" mass="57668">MVLLRQSHRLWPAPRPISAFRRQPTFASRFSHHDAFKPDPLERSTSDDSVLPLEPPSPPEPTRSASSVDSIPDFPARDERPPEQRPSGSRSTEPSATALAGNVSTHSAVLQELLKQQRDQLQKEKDLQKEEEQLQKQAERKVKPFDLLDRRKEEDSGRAVTWADPVSVAEATAAATATATATAPSASLSMPSISTEEFKKRLAEWKTALDKKSRELAQQADKNFSLLGLRVNEVTGYREVELLKEAVKSRGASLTADVALTPEREIEGKRKNVREAKVAYETAVATLSKTQQDVQALLERKHTWSDHDVAHFTQLVRSDHASKNAVETTSQQLKEAELAVDTAFTALMQSILERYHEEQVWSDKIRSVSTWASLVVLGANLIVFVGAIAFVEPWKRKRLVEGLEERMTGMMTKVDSQLQTLSDRVGSLEPVSSSVLAAAPVAAVNSEVSPKEDGVNHISPSPIHTLEPHLSTVPYGSEAFAWSTDSLDKLAPPSAERDLAAAAAVGAVAGAVTISLISFIASLIRH</sequence>
<comment type="function">
    <text evidence="9">Required for the maintenance of the structure of the mitochondrial inner membrane. Involved in mitochondrial morphology. Causes growth arrest when highly overexpressed.</text>
</comment>
<dbReference type="AlphaFoldDB" id="K1VK72"/>
<evidence type="ECO:0000256" key="12">
    <source>
        <dbReference type="SAM" id="MobiDB-lite"/>
    </source>
</evidence>
<dbReference type="InterPro" id="IPR008839">
    <property type="entry name" value="MDM33_fungi"/>
</dbReference>
<proteinExistence type="inferred from homology"/>
<feature type="region of interest" description="Disordered" evidence="12">
    <location>
        <begin position="30"/>
        <end position="102"/>
    </location>
</feature>
<feature type="compositionally biased region" description="Basic and acidic residues" evidence="12">
    <location>
        <begin position="31"/>
        <end position="46"/>
    </location>
</feature>
<evidence type="ECO:0000256" key="10">
    <source>
        <dbReference type="RuleBase" id="RU364128"/>
    </source>
</evidence>
<evidence type="ECO:0000256" key="2">
    <source>
        <dbReference type="ARBA" id="ARBA00022692"/>
    </source>
</evidence>
<dbReference type="GO" id="GO:0005743">
    <property type="term" value="C:mitochondrial inner membrane"/>
    <property type="evidence" value="ECO:0007669"/>
    <property type="project" value="UniProtKB-SubCell"/>
</dbReference>
<dbReference type="EMBL" id="AMBO01000221">
    <property type="protein sequence ID" value="EKD04570.1"/>
    <property type="molecule type" value="Genomic_DNA"/>
</dbReference>
<dbReference type="PANTHER" id="PTHR31961:SF3">
    <property type="entry name" value="SENSITIVE TO HIGH EXPRESSION PROTEIN 9, MITOCHONDRIAL"/>
    <property type="match status" value="1"/>
</dbReference>
<evidence type="ECO:0000256" key="9">
    <source>
        <dbReference type="ARBA" id="ARBA00024807"/>
    </source>
</evidence>
<name>K1VK72_TRIAC</name>
<dbReference type="FunCoup" id="K1VK72">
    <property type="interactions" value="56"/>
</dbReference>